<feature type="transmembrane region" description="Helical" evidence="7">
    <location>
        <begin position="141"/>
        <end position="158"/>
    </location>
</feature>
<name>A0ABS7B636_9ACTN</name>
<organism evidence="8 9">
    <name type="scientific">Actinoplanes hulinensis</name>
    <dbReference type="NCBI Taxonomy" id="1144547"/>
    <lineage>
        <taxon>Bacteria</taxon>
        <taxon>Bacillati</taxon>
        <taxon>Actinomycetota</taxon>
        <taxon>Actinomycetes</taxon>
        <taxon>Micromonosporales</taxon>
        <taxon>Micromonosporaceae</taxon>
        <taxon>Actinoplanes</taxon>
    </lineage>
</organism>
<dbReference type="InterPro" id="IPR052031">
    <property type="entry name" value="Membrane_Transporter-Flippase"/>
</dbReference>
<keyword evidence="6 7" id="KW-0472">Membrane</keyword>
<dbReference type="Pfam" id="PF01554">
    <property type="entry name" value="MatE"/>
    <property type="match status" value="2"/>
</dbReference>
<gene>
    <name evidence="8" type="ORF">KZ829_22065</name>
</gene>
<dbReference type="Proteomes" id="UP001519863">
    <property type="component" value="Unassembled WGS sequence"/>
</dbReference>
<dbReference type="RefSeq" id="WP_220145826.1">
    <property type="nucleotide sequence ID" value="NZ_JAHXZI010000011.1"/>
</dbReference>
<feature type="transmembrane region" description="Helical" evidence="7">
    <location>
        <begin position="197"/>
        <end position="217"/>
    </location>
</feature>
<keyword evidence="2" id="KW-0813">Transport</keyword>
<keyword evidence="4 7" id="KW-0812">Transmembrane</keyword>
<evidence type="ECO:0000313" key="8">
    <source>
        <dbReference type="EMBL" id="MBW6436430.1"/>
    </source>
</evidence>
<keyword evidence="9" id="KW-1185">Reference proteome</keyword>
<feature type="transmembrane region" description="Helical" evidence="7">
    <location>
        <begin position="238"/>
        <end position="266"/>
    </location>
</feature>
<sequence>MSTAETTPPPSSAVAGPPLTRIRHLALPIALGEAAGVLVPVVVLALLARVGTDAMYVRSLYVPLALLFAALQVGFDVSNQVAAAVSKGAGRPQDVLPVAASMARIGVAVWGTVSVALMLAAPGLASLLSVPDSAAGDFVAFTRWACLANLIFFPTVLLSSSLRGYGRPGAAASVVLTGAILEVGGVAVLGFGTDLGVFALPVAIAGGGVAALTVGAVQVRRSGLWRERGPLAWRPEVIGRLTGTGLPVAASFVAMAVANAGLLWALGPFGPDVVSGYSAAGALQNLLIVPASALGSATAIVFNQLRGAGRAGDGPAVLGAGLRLTAVVYACFAIPIWLGREPLARLLAGDPAVASETGRFLTIVGLTYLGLGLTVMTLLLLEQVGGGLVALLLNLPYFGGMVVLGGLLARTQDDPAGLYWTIALLNIGGMIVVPLTTWRHVRRISRAAAR</sequence>
<feature type="transmembrane region" description="Helical" evidence="7">
    <location>
        <begin position="98"/>
        <end position="121"/>
    </location>
</feature>
<accession>A0ABS7B636</accession>
<evidence type="ECO:0000256" key="4">
    <source>
        <dbReference type="ARBA" id="ARBA00022692"/>
    </source>
</evidence>
<evidence type="ECO:0000256" key="2">
    <source>
        <dbReference type="ARBA" id="ARBA00022448"/>
    </source>
</evidence>
<comment type="caution">
    <text evidence="8">The sequence shown here is derived from an EMBL/GenBank/DDBJ whole genome shotgun (WGS) entry which is preliminary data.</text>
</comment>
<evidence type="ECO:0000256" key="5">
    <source>
        <dbReference type="ARBA" id="ARBA00022989"/>
    </source>
</evidence>
<feature type="transmembrane region" description="Helical" evidence="7">
    <location>
        <begin position="388"/>
        <end position="411"/>
    </location>
</feature>
<feature type="transmembrane region" description="Helical" evidence="7">
    <location>
        <begin position="25"/>
        <end position="48"/>
    </location>
</feature>
<dbReference type="PANTHER" id="PTHR43549">
    <property type="entry name" value="MULTIDRUG RESISTANCE PROTEIN YPNP-RELATED"/>
    <property type="match status" value="1"/>
</dbReference>
<evidence type="ECO:0000256" key="6">
    <source>
        <dbReference type="ARBA" id="ARBA00023136"/>
    </source>
</evidence>
<keyword evidence="3" id="KW-1003">Cell membrane</keyword>
<feature type="transmembrane region" description="Helical" evidence="7">
    <location>
        <begin position="358"/>
        <end position="381"/>
    </location>
</feature>
<proteinExistence type="predicted"/>
<dbReference type="InterPro" id="IPR002528">
    <property type="entry name" value="MATE_fam"/>
</dbReference>
<evidence type="ECO:0000256" key="7">
    <source>
        <dbReference type="SAM" id="Phobius"/>
    </source>
</evidence>
<evidence type="ECO:0000313" key="9">
    <source>
        <dbReference type="Proteomes" id="UP001519863"/>
    </source>
</evidence>
<feature type="transmembrane region" description="Helical" evidence="7">
    <location>
        <begin position="170"/>
        <end position="191"/>
    </location>
</feature>
<keyword evidence="5 7" id="KW-1133">Transmembrane helix</keyword>
<evidence type="ECO:0000256" key="3">
    <source>
        <dbReference type="ARBA" id="ARBA00022475"/>
    </source>
</evidence>
<evidence type="ECO:0000256" key="1">
    <source>
        <dbReference type="ARBA" id="ARBA00004651"/>
    </source>
</evidence>
<protein>
    <submittedName>
        <fullName evidence="8">MATE family efflux transporter</fullName>
    </submittedName>
</protein>
<comment type="subcellular location">
    <subcellularLocation>
        <location evidence="1">Cell membrane</location>
        <topology evidence="1">Multi-pass membrane protein</topology>
    </subcellularLocation>
</comment>
<feature type="transmembrane region" description="Helical" evidence="7">
    <location>
        <begin position="317"/>
        <end position="338"/>
    </location>
</feature>
<feature type="transmembrane region" description="Helical" evidence="7">
    <location>
        <begin position="286"/>
        <end position="305"/>
    </location>
</feature>
<dbReference type="PANTHER" id="PTHR43549:SF3">
    <property type="entry name" value="MULTIDRUG RESISTANCE PROTEIN YPNP-RELATED"/>
    <property type="match status" value="1"/>
</dbReference>
<reference evidence="8 9" key="1">
    <citation type="journal article" date="2013" name="Antonie Van Leeuwenhoek">
        <title>Actinoplanes hulinensis sp. nov., a novel actinomycete isolated from soybean root (Glycine max (L.) Merr).</title>
        <authorList>
            <person name="Shen Y."/>
            <person name="Liu C."/>
            <person name="Wang X."/>
            <person name="Zhao J."/>
            <person name="Jia F."/>
            <person name="Zhang Y."/>
            <person name="Wang L."/>
            <person name="Yang D."/>
            <person name="Xiang W."/>
        </authorList>
    </citation>
    <scope>NUCLEOTIDE SEQUENCE [LARGE SCALE GENOMIC DNA]</scope>
    <source>
        <strain evidence="8 9">NEAU-M9</strain>
    </source>
</reference>
<feature type="transmembrane region" description="Helical" evidence="7">
    <location>
        <begin position="417"/>
        <end position="436"/>
    </location>
</feature>
<dbReference type="EMBL" id="JAHXZI010000011">
    <property type="protein sequence ID" value="MBW6436430.1"/>
    <property type="molecule type" value="Genomic_DNA"/>
</dbReference>